<proteinExistence type="predicted"/>
<organism evidence="2 3">
    <name type="scientific">Ophiobolus disseminans</name>
    <dbReference type="NCBI Taxonomy" id="1469910"/>
    <lineage>
        <taxon>Eukaryota</taxon>
        <taxon>Fungi</taxon>
        <taxon>Dikarya</taxon>
        <taxon>Ascomycota</taxon>
        <taxon>Pezizomycotina</taxon>
        <taxon>Dothideomycetes</taxon>
        <taxon>Pleosporomycetidae</taxon>
        <taxon>Pleosporales</taxon>
        <taxon>Pleosporineae</taxon>
        <taxon>Phaeosphaeriaceae</taxon>
        <taxon>Ophiobolus</taxon>
    </lineage>
</organism>
<reference evidence="2" key="1">
    <citation type="journal article" date="2020" name="Stud. Mycol.">
        <title>101 Dothideomycetes genomes: a test case for predicting lifestyles and emergence of pathogens.</title>
        <authorList>
            <person name="Haridas S."/>
            <person name="Albert R."/>
            <person name="Binder M."/>
            <person name="Bloem J."/>
            <person name="Labutti K."/>
            <person name="Salamov A."/>
            <person name="Andreopoulos B."/>
            <person name="Baker S."/>
            <person name="Barry K."/>
            <person name="Bills G."/>
            <person name="Bluhm B."/>
            <person name="Cannon C."/>
            <person name="Castanera R."/>
            <person name="Culley D."/>
            <person name="Daum C."/>
            <person name="Ezra D."/>
            <person name="Gonzalez J."/>
            <person name="Henrissat B."/>
            <person name="Kuo A."/>
            <person name="Liang C."/>
            <person name="Lipzen A."/>
            <person name="Lutzoni F."/>
            <person name="Magnuson J."/>
            <person name="Mondo S."/>
            <person name="Nolan M."/>
            <person name="Ohm R."/>
            <person name="Pangilinan J."/>
            <person name="Park H.-J."/>
            <person name="Ramirez L."/>
            <person name="Alfaro M."/>
            <person name="Sun H."/>
            <person name="Tritt A."/>
            <person name="Yoshinaga Y."/>
            <person name="Zwiers L.-H."/>
            <person name="Turgeon B."/>
            <person name="Goodwin S."/>
            <person name="Spatafora J."/>
            <person name="Crous P."/>
            <person name="Grigoriev I."/>
        </authorList>
    </citation>
    <scope>NUCLEOTIDE SEQUENCE</scope>
    <source>
        <strain evidence="2">CBS 113818</strain>
    </source>
</reference>
<feature type="region of interest" description="Disordered" evidence="1">
    <location>
        <begin position="302"/>
        <end position="383"/>
    </location>
</feature>
<feature type="compositionally biased region" description="Low complexity" evidence="1">
    <location>
        <begin position="302"/>
        <end position="364"/>
    </location>
</feature>
<evidence type="ECO:0000313" key="3">
    <source>
        <dbReference type="Proteomes" id="UP000799424"/>
    </source>
</evidence>
<feature type="compositionally biased region" description="Low complexity" evidence="1">
    <location>
        <begin position="250"/>
        <end position="283"/>
    </location>
</feature>
<feature type="compositionally biased region" description="Basic and acidic residues" evidence="1">
    <location>
        <begin position="370"/>
        <end position="383"/>
    </location>
</feature>
<dbReference type="Proteomes" id="UP000799424">
    <property type="component" value="Unassembled WGS sequence"/>
</dbReference>
<feature type="compositionally biased region" description="Low complexity" evidence="1">
    <location>
        <begin position="229"/>
        <end position="242"/>
    </location>
</feature>
<dbReference type="AlphaFoldDB" id="A0A6A7ABX3"/>
<dbReference type="EMBL" id="MU006220">
    <property type="protein sequence ID" value="KAF2830095.1"/>
    <property type="molecule type" value="Genomic_DNA"/>
</dbReference>
<keyword evidence="3" id="KW-1185">Reference proteome</keyword>
<feature type="region of interest" description="Disordered" evidence="1">
    <location>
        <begin position="163"/>
        <end position="283"/>
    </location>
</feature>
<dbReference type="OrthoDB" id="2910287at2759"/>
<evidence type="ECO:0000256" key="1">
    <source>
        <dbReference type="SAM" id="MobiDB-lite"/>
    </source>
</evidence>
<sequence>MLCCISVAHKAVVSQLCPFATPLSSNLHTFVHHPETLKNRFPTLIKVPSYYCTSTPVDHLTRKQYSTHLIFSSGAIAYHYNYFIASSPTMLQFVLLSAFIFAHAQAQVTTPVITGSVSWLTLKPTLDCSGGQVGTSVAGIVQGSAVMFYACVKSGQPPTAMTPGTIITPGVGPSNTPGVLPGATPSVVGSNAPSVNPSATPGVNPSATPGVNPSATPGVNPSNTPGVVPSGASQATAASPSPNNSPAPSPAQSNLPAASSQIQSNLPASQAVPSSVVPAPSVQPSSVVLPTLTLSAAASSSAAPSSAVPSSSAAPSSPIPSSTIPSSTIPSSTIPSSTIPSSTIPSSTIPSSTIPPSTIPSSSTSPPPEPSKKPDEPKPDDKPKARVYALEAEPGDVWMCNNINFDHEHGKCVYFREVTNKCFNLPSDMAGQISSIRPDKGQLCRFFENTDCGGKADWIRWPGTKNMRGRRFDNRVRSWNCASDDCNGGDLKPGGCHEHGDGTPKPQGKRWVGEPKKGARRWLSEKGWEGSGYESLGEMTDGDRFGI</sequence>
<feature type="region of interest" description="Disordered" evidence="1">
    <location>
        <begin position="492"/>
        <end position="519"/>
    </location>
</feature>
<gene>
    <name evidence="2" type="ORF">CC86DRAFT_436180</name>
</gene>
<protein>
    <submittedName>
        <fullName evidence="2">Uncharacterized protein</fullName>
    </submittedName>
</protein>
<feature type="compositionally biased region" description="Polar residues" evidence="1">
    <location>
        <begin position="187"/>
        <end position="225"/>
    </location>
</feature>
<dbReference type="Gene3D" id="2.60.20.10">
    <property type="entry name" value="Crystallins"/>
    <property type="match status" value="1"/>
</dbReference>
<name>A0A6A7ABX3_9PLEO</name>
<evidence type="ECO:0000313" key="2">
    <source>
        <dbReference type="EMBL" id="KAF2830095.1"/>
    </source>
</evidence>
<accession>A0A6A7ABX3</accession>